<dbReference type="AlphaFoldDB" id="A0A164LMA1"/>
<accession>A0A164LMA1</accession>
<name>A0A164LMA1_9CRUS</name>
<comment type="caution">
    <text evidence="1">The sequence shown here is derived from an EMBL/GenBank/DDBJ whole genome shotgun (WGS) entry which is preliminary data.</text>
</comment>
<evidence type="ECO:0000313" key="2">
    <source>
        <dbReference type="Proteomes" id="UP000076858"/>
    </source>
</evidence>
<evidence type="ECO:0000313" key="1">
    <source>
        <dbReference type="EMBL" id="KZS04252.1"/>
    </source>
</evidence>
<dbReference type="EMBL" id="LRGB01003123">
    <property type="protein sequence ID" value="KZS04252.1"/>
    <property type="molecule type" value="Genomic_DNA"/>
</dbReference>
<protein>
    <submittedName>
        <fullName evidence="1">Uncharacterized protein</fullName>
    </submittedName>
</protein>
<keyword evidence="2" id="KW-1185">Reference proteome</keyword>
<dbReference type="Proteomes" id="UP000076858">
    <property type="component" value="Unassembled WGS sequence"/>
</dbReference>
<gene>
    <name evidence="1" type="ORF">APZ42_032537</name>
</gene>
<proteinExistence type="predicted"/>
<reference evidence="1 2" key="1">
    <citation type="submission" date="2016-03" db="EMBL/GenBank/DDBJ databases">
        <title>EvidentialGene: Evidence-directed Construction of Genes on Genomes.</title>
        <authorList>
            <person name="Gilbert D.G."/>
            <person name="Choi J.-H."/>
            <person name="Mockaitis K."/>
            <person name="Colbourne J."/>
            <person name="Pfrender M."/>
        </authorList>
    </citation>
    <scope>NUCLEOTIDE SEQUENCE [LARGE SCALE GENOMIC DNA]</scope>
    <source>
        <strain evidence="1 2">Xinb3</strain>
        <tissue evidence="1">Complete organism</tissue>
    </source>
</reference>
<organism evidence="1 2">
    <name type="scientific">Daphnia magna</name>
    <dbReference type="NCBI Taxonomy" id="35525"/>
    <lineage>
        <taxon>Eukaryota</taxon>
        <taxon>Metazoa</taxon>
        <taxon>Ecdysozoa</taxon>
        <taxon>Arthropoda</taxon>
        <taxon>Crustacea</taxon>
        <taxon>Branchiopoda</taxon>
        <taxon>Diplostraca</taxon>
        <taxon>Cladocera</taxon>
        <taxon>Anomopoda</taxon>
        <taxon>Daphniidae</taxon>
        <taxon>Daphnia</taxon>
    </lineage>
</organism>
<sequence length="49" mass="5004">MRSDGSGSPLDGDDGQVAIHSITAKGNHIEATRNFAALDVDLLSSSSSC</sequence>